<dbReference type="FunCoup" id="A0A1S3FNF3">
    <property type="interactions" value="3"/>
</dbReference>
<dbReference type="GeneID" id="105989842"/>
<dbReference type="STRING" id="10020.ENSDORP00000019159"/>
<dbReference type="OrthoDB" id="9561544at2759"/>
<dbReference type="PANTHER" id="PTHR11636">
    <property type="entry name" value="POU DOMAIN"/>
    <property type="match status" value="1"/>
</dbReference>
<evidence type="ECO:0000256" key="8">
    <source>
        <dbReference type="ARBA" id="ARBA00057401"/>
    </source>
</evidence>
<feature type="domain" description="POU-specific" evidence="13">
    <location>
        <begin position="113"/>
        <end position="187"/>
    </location>
</feature>
<accession>A0A1S3FNF3</accession>
<dbReference type="RefSeq" id="XP_012877549.1">
    <property type="nucleotide sequence ID" value="XM_013022095.1"/>
</dbReference>
<organism evidence="14 15">
    <name type="scientific">Dipodomys ordii</name>
    <name type="common">Ord's kangaroo rat</name>
    <dbReference type="NCBI Taxonomy" id="10020"/>
    <lineage>
        <taxon>Eukaryota</taxon>
        <taxon>Metazoa</taxon>
        <taxon>Chordata</taxon>
        <taxon>Craniata</taxon>
        <taxon>Vertebrata</taxon>
        <taxon>Euteleostomi</taxon>
        <taxon>Mammalia</taxon>
        <taxon>Eutheria</taxon>
        <taxon>Euarchontoglires</taxon>
        <taxon>Glires</taxon>
        <taxon>Rodentia</taxon>
        <taxon>Castorimorpha</taxon>
        <taxon>Heteromyidae</taxon>
        <taxon>Dipodomyinae</taxon>
        <taxon>Dipodomys</taxon>
    </lineage>
</organism>
<dbReference type="InterPro" id="IPR010982">
    <property type="entry name" value="Lambda_DNA-bd_dom_sf"/>
</dbReference>
<dbReference type="Gene3D" id="1.10.10.60">
    <property type="entry name" value="Homeodomain-like"/>
    <property type="match status" value="1"/>
</dbReference>
<comment type="similarity">
    <text evidence="2">Belongs to the POU transcription factor family. Class-5 subfamily.</text>
</comment>
<dbReference type="SMART" id="SM00389">
    <property type="entry name" value="HOX"/>
    <property type="match status" value="1"/>
</dbReference>
<dbReference type="SUPFAM" id="SSF47413">
    <property type="entry name" value="lambda repressor-like DNA-binding domains"/>
    <property type="match status" value="1"/>
</dbReference>
<feature type="domain" description="Homeobox" evidence="12">
    <location>
        <begin position="203"/>
        <end position="256"/>
    </location>
</feature>
<dbReference type="InterPro" id="IPR001356">
    <property type="entry name" value="HD"/>
</dbReference>
<evidence type="ECO:0000256" key="4">
    <source>
        <dbReference type="ARBA" id="ARBA00023125"/>
    </source>
</evidence>
<evidence type="ECO:0000256" key="3">
    <source>
        <dbReference type="ARBA" id="ARBA00023015"/>
    </source>
</evidence>
<gene>
    <name evidence="15" type="primary">Pou5f2</name>
</gene>
<evidence type="ECO:0000256" key="10">
    <source>
        <dbReference type="RuleBase" id="RU000682"/>
    </source>
</evidence>
<dbReference type="CDD" id="cd00086">
    <property type="entry name" value="homeodomain"/>
    <property type="match status" value="1"/>
</dbReference>
<feature type="DNA-binding region" description="Homeobox" evidence="9">
    <location>
        <begin position="205"/>
        <end position="257"/>
    </location>
</feature>
<dbReference type="FunFam" id="1.10.260.40:FF:000054">
    <property type="entry name" value="POU domain protein"/>
    <property type="match status" value="1"/>
</dbReference>
<dbReference type="Gene3D" id="1.10.260.40">
    <property type="entry name" value="lambda repressor-like DNA-binding domains"/>
    <property type="match status" value="1"/>
</dbReference>
<evidence type="ECO:0000256" key="7">
    <source>
        <dbReference type="ARBA" id="ARBA00023242"/>
    </source>
</evidence>
<comment type="subcellular location">
    <subcellularLocation>
        <location evidence="1 9 10">Nucleus</location>
    </subcellularLocation>
</comment>
<dbReference type="Pfam" id="PF00157">
    <property type="entry name" value="Pou"/>
    <property type="match status" value="1"/>
</dbReference>
<dbReference type="Pfam" id="PF00046">
    <property type="entry name" value="Homeodomain"/>
    <property type="match status" value="1"/>
</dbReference>
<dbReference type="SUPFAM" id="SSF46689">
    <property type="entry name" value="Homeodomain-like"/>
    <property type="match status" value="1"/>
</dbReference>
<keyword evidence="7 9" id="KW-0539">Nucleus</keyword>
<keyword evidence="3" id="KW-0805">Transcription regulation</keyword>
<comment type="function">
    <text evidence="8">Transcription factor that binds preferentially to the octamer motif (5'-ATGTTAAT-3'). May exert a regulatory function in meiotic events that are required for terminal differentiation of male germ cell.</text>
</comment>
<dbReference type="InterPro" id="IPR013847">
    <property type="entry name" value="POU"/>
</dbReference>
<name>A0A1S3FNF3_DIPOR</name>
<dbReference type="InterPro" id="IPR000327">
    <property type="entry name" value="POU_dom"/>
</dbReference>
<evidence type="ECO:0000313" key="14">
    <source>
        <dbReference type="Proteomes" id="UP000081671"/>
    </source>
</evidence>
<dbReference type="GO" id="GO:0000978">
    <property type="term" value="F:RNA polymerase II cis-regulatory region sequence-specific DNA binding"/>
    <property type="evidence" value="ECO:0007669"/>
    <property type="project" value="TreeGrafter"/>
</dbReference>
<evidence type="ECO:0000313" key="15">
    <source>
        <dbReference type="RefSeq" id="XP_012877549.1"/>
    </source>
</evidence>
<keyword evidence="14" id="KW-1185">Reference proteome</keyword>
<evidence type="ECO:0000256" key="2">
    <source>
        <dbReference type="ARBA" id="ARBA00007300"/>
    </source>
</evidence>
<dbReference type="PANTHER" id="PTHR11636:SF14">
    <property type="entry name" value="POU DOMAIN, CLASS 5, TRANSCRIPTION FACTOR 2"/>
    <property type="match status" value="1"/>
</dbReference>
<evidence type="ECO:0000256" key="1">
    <source>
        <dbReference type="ARBA" id="ARBA00004123"/>
    </source>
</evidence>
<dbReference type="CTD" id="134187"/>
<keyword evidence="5 9" id="KW-0371">Homeobox</keyword>
<keyword evidence="4 9" id="KW-0238">DNA-binding</keyword>
<protein>
    <recommendedName>
        <fullName evidence="11">POU domain protein</fullName>
    </recommendedName>
</protein>
<evidence type="ECO:0000256" key="9">
    <source>
        <dbReference type="PROSITE-ProRule" id="PRU00108"/>
    </source>
</evidence>
<keyword evidence="6 11" id="KW-0804">Transcription</keyword>
<dbReference type="AlphaFoldDB" id="A0A1S3FNF3"/>
<dbReference type="InParanoid" id="A0A1S3FNF3"/>
<dbReference type="PROSITE" id="PS50071">
    <property type="entry name" value="HOMEOBOX_2"/>
    <property type="match status" value="1"/>
</dbReference>
<dbReference type="PROSITE" id="PS00465">
    <property type="entry name" value="POU_2"/>
    <property type="match status" value="1"/>
</dbReference>
<sequence>MAGLRPSNVYPLPGSGGGVPGGAVPLRVDTPTWLSTPATPGRLVVRPGMGPGICRGPEVWGLPLGPTPYEFLGEIAPRGAAEAGAWFRSRPEGACLGPYIALRCIPKLAVPEDVSAIEKEMEQLAKELRQKRLTLGYSQADVGFAVGAMFGKVLSQTTICRFEAQQLSLANMWKLRPLLKMWLEEVDEKNLLGLCKMDMILQQGRKRRRASRERRIGINLEKLFLQCPKPTPQQISRIAGHLRLQKDLVQVWFYNRSQMGSWPTTDVSLRENVGAARPPLPGPPMCFPLAPGFHFDFHHYGGPCLTPLYSSTHFPAGGTLLSAPATTLGLPRLSS</sequence>
<dbReference type="Proteomes" id="UP000081671">
    <property type="component" value="Unplaced"/>
</dbReference>
<dbReference type="PROSITE" id="PS00035">
    <property type="entry name" value="POU_1"/>
    <property type="match status" value="1"/>
</dbReference>
<evidence type="ECO:0000256" key="5">
    <source>
        <dbReference type="ARBA" id="ARBA00023155"/>
    </source>
</evidence>
<proteinExistence type="inferred from homology"/>
<evidence type="ECO:0000259" key="12">
    <source>
        <dbReference type="PROSITE" id="PS50071"/>
    </source>
</evidence>
<evidence type="ECO:0000256" key="11">
    <source>
        <dbReference type="RuleBase" id="RU361194"/>
    </source>
</evidence>
<dbReference type="GO" id="GO:0005634">
    <property type="term" value="C:nucleus"/>
    <property type="evidence" value="ECO:0007669"/>
    <property type="project" value="UniProtKB-SubCell"/>
</dbReference>
<dbReference type="GO" id="GO:0000981">
    <property type="term" value="F:DNA-binding transcription factor activity, RNA polymerase II-specific"/>
    <property type="evidence" value="ECO:0007669"/>
    <property type="project" value="TreeGrafter"/>
</dbReference>
<dbReference type="InterPro" id="IPR009057">
    <property type="entry name" value="Homeodomain-like_sf"/>
</dbReference>
<reference evidence="15" key="1">
    <citation type="submission" date="2025-08" db="UniProtKB">
        <authorList>
            <consortium name="RefSeq"/>
        </authorList>
    </citation>
    <scope>IDENTIFICATION</scope>
    <source>
        <tissue evidence="15">Kidney</tissue>
    </source>
</reference>
<dbReference type="SMART" id="SM00352">
    <property type="entry name" value="POU"/>
    <property type="match status" value="1"/>
</dbReference>
<dbReference type="KEGG" id="dord:105989842"/>
<dbReference type="InterPro" id="IPR050255">
    <property type="entry name" value="POU_domain_TF"/>
</dbReference>
<dbReference type="PROSITE" id="PS51179">
    <property type="entry name" value="POU_3"/>
    <property type="match status" value="1"/>
</dbReference>
<dbReference type="PRINTS" id="PR00028">
    <property type="entry name" value="POUDOMAIN"/>
</dbReference>
<evidence type="ECO:0000259" key="13">
    <source>
        <dbReference type="PROSITE" id="PS51179"/>
    </source>
</evidence>
<evidence type="ECO:0000256" key="6">
    <source>
        <dbReference type="ARBA" id="ARBA00023163"/>
    </source>
</evidence>